<dbReference type="GO" id="GO:0005829">
    <property type="term" value="C:cytosol"/>
    <property type="evidence" value="ECO:0007669"/>
    <property type="project" value="TreeGrafter"/>
</dbReference>
<evidence type="ECO:0000313" key="6">
    <source>
        <dbReference type="Proteomes" id="UP000038040"/>
    </source>
</evidence>
<dbReference type="InterPro" id="IPR032675">
    <property type="entry name" value="LRR_dom_sf"/>
</dbReference>
<keyword evidence="2" id="KW-0433">Leucine-rich repeat</keyword>
<feature type="compositionally biased region" description="Acidic residues" evidence="4">
    <location>
        <begin position="279"/>
        <end position="289"/>
    </location>
</feature>
<dbReference type="GO" id="GO:0005634">
    <property type="term" value="C:nucleus"/>
    <property type="evidence" value="ECO:0007669"/>
    <property type="project" value="TreeGrafter"/>
</dbReference>
<dbReference type="InterPro" id="IPR001611">
    <property type="entry name" value="Leu-rich_rpt"/>
</dbReference>
<dbReference type="Pfam" id="PF13516">
    <property type="entry name" value="LRR_6"/>
    <property type="match status" value="2"/>
</dbReference>
<dbReference type="Proteomes" id="UP000274756">
    <property type="component" value="Unassembled WGS sequence"/>
</dbReference>
<protein>
    <submittedName>
        <fullName evidence="8">Ran gtpase-activating protein</fullName>
    </submittedName>
</protein>
<dbReference type="GO" id="GO:0031267">
    <property type="term" value="F:small GTPase binding"/>
    <property type="evidence" value="ECO:0007669"/>
    <property type="project" value="TreeGrafter"/>
</dbReference>
<keyword evidence="3" id="KW-0677">Repeat</keyword>
<dbReference type="Gene3D" id="3.80.10.10">
    <property type="entry name" value="Ribonuclease Inhibitor"/>
    <property type="match status" value="2"/>
</dbReference>
<proteinExistence type="predicted"/>
<dbReference type="GO" id="GO:0048471">
    <property type="term" value="C:perinuclear region of cytoplasm"/>
    <property type="evidence" value="ECO:0007669"/>
    <property type="project" value="TreeGrafter"/>
</dbReference>
<dbReference type="SUPFAM" id="SSF52047">
    <property type="entry name" value="RNI-like"/>
    <property type="match status" value="1"/>
</dbReference>
<evidence type="ECO:0000313" key="5">
    <source>
        <dbReference type="EMBL" id="VDN52501.1"/>
    </source>
</evidence>
<evidence type="ECO:0000256" key="3">
    <source>
        <dbReference type="ARBA" id="ARBA00022737"/>
    </source>
</evidence>
<reference evidence="5 7" key="2">
    <citation type="submission" date="2018-11" db="EMBL/GenBank/DDBJ databases">
        <authorList>
            <consortium name="Pathogen Informatics"/>
        </authorList>
    </citation>
    <scope>NUCLEOTIDE SEQUENCE [LARGE SCALE GENOMIC DNA]</scope>
</reference>
<name>A0A0N4UL44_DRAME</name>
<dbReference type="GO" id="GO:0006913">
    <property type="term" value="P:nucleocytoplasmic transport"/>
    <property type="evidence" value="ECO:0007669"/>
    <property type="project" value="TreeGrafter"/>
</dbReference>
<feature type="region of interest" description="Disordered" evidence="4">
    <location>
        <begin position="279"/>
        <end position="298"/>
    </location>
</feature>
<evidence type="ECO:0000256" key="4">
    <source>
        <dbReference type="SAM" id="MobiDB-lite"/>
    </source>
</evidence>
<keyword evidence="1" id="KW-0343">GTPase activation</keyword>
<dbReference type="GO" id="GO:0005096">
    <property type="term" value="F:GTPase activator activity"/>
    <property type="evidence" value="ECO:0007669"/>
    <property type="project" value="UniProtKB-KW"/>
</dbReference>
<dbReference type="OrthoDB" id="184583at2759"/>
<dbReference type="PANTHER" id="PTHR24113:SF12">
    <property type="entry name" value="RAN GTPASE-ACTIVATING PROTEIN 1"/>
    <property type="match status" value="1"/>
</dbReference>
<evidence type="ECO:0000313" key="7">
    <source>
        <dbReference type="Proteomes" id="UP000274756"/>
    </source>
</evidence>
<dbReference type="PANTHER" id="PTHR24113">
    <property type="entry name" value="RAN GTPASE-ACTIVATING PROTEIN 1"/>
    <property type="match status" value="1"/>
</dbReference>
<sequence>MCKFQRALWSDIFTGRLTKEIPCVVKSLCDAMMISGTCLVELDLSHNAFGPICADSLREFLESAYSLEILKLENNGLGTGGVTVANALLKCCENAERNGTKFGLKTLIAGRNRLEQAGAVAFASFFSRVCTLEEINLYQNGINAIGIKQLVSSFGANHQLKIINLSDNTFTAVAAEAIALVLPQLPLIEELNFSDCLCRNKGASAIITSLNPNIHQSLKMINLSGNEMSPSVVEAALKKLSNGFHLQSCILHTNNLGSSFNTMKQYWISRDFVDLGNESDDQGSLEDGDREFHSDDSSDEEQFALNKSDFVEADSKTLLSDKEMTVSFRDQQNQWNTVDDVLDVTSALSAEKPVHIFELKGNSLGIVAGECIANSLRFHQELKKALWSDLFTGRKKQEIPPVLVKFFYFIYQYILFIYKKSGEALCRMLVP</sequence>
<dbReference type="InterPro" id="IPR027038">
    <property type="entry name" value="RanGap"/>
</dbReference>
<reference evidence="8" key="1">
    <citation type="submission" date="2017-02" db="UniProtKB">
        <authorList>
            <consortium name="WormBaseParasite"/>
        </authorList>
    </citation>
    <scope>IDENTIFICATION</scope>
</reference>
<dbReference type="SMART" id="SM00368">
    <property type="entry name" value="LRR_RI"/>
    <property type="match status" value="5"/>
</dbReference>
<organism evidence="6 8">
    <name type="scientific">Dracunculus medinensis</name>
    <name type="common">Guinea worm</name>
    <dbReference type="NCBI Taxonomy" id="318479"/>
    <lineage>
        <taxon>Eukaryota</taxon>
        <taxon>Metazoa</taxon>
        <taxon>Ecdysozoa</taxon>
        <taxon>Nematoda</taxon>
        <taxon>Chromadorea</taxon>
        <taxon>Rhabditida</taxon>
        <taxon>Spirurina</taxon>
        <taxon>Dracunculoidea</taxon>
        <taxon>Dracunculidae</taxon>
        <taxon>Dracunculus</taxon>
    </lineage>
</organism>
<dbReference type="WBParaSite" id="DME_0000849901-mRNA-1">
    <property type="protein sequence ID" value="DME_0000849901-mRNA-1"/>
    <property type="gene ID" value="DME_0000849901"/>
</dbReference>
<dbReference type="Proteomes" id="UP000038040">
    <property type="component" value="Unplaced"/>
</dbReference>
<evidence type="ECO:0000313" key="8">
    <source>
        <dbReference type="WBParaSite" id="DME_0000849901-mRNA-1"/>
    </source>
</evidence>
<dbReference type="AlphaFoldDB" id="A0A0N4UL44"/>
<evidence type="ECO:0000256" key="2">
    <source>
        <dbReference type="ARBA" id="ARBA00022614"/>
    </source>
</evidence>
<dbReference type="STRING" id="318479.A0A0N4UL44"/>
<accession>A0A0N4UL44</accession>
<keyword evidence="7" id="KW-1185">Reference proteome</keyword>
<gene>
    <name evidence="5" type="ORF">DME_LOCUS2474</name>
</gene>
<dbReference type="EMBL" id="UYYG01000063">
    <property type="protein sequence ID" value="VDN52501.1"/>
    <property type="molecule type" value="Genomic_DNA"/>
</dbReference>
<evidence type="ECO:0000256" key="1">
    <source>
        <dbReference type="ARBA" id="ARBA00022468"/>
    </source>
</evidence>